<evidence type="ECO:0000259" key="12">
    <source>
        <dbReference type="PROSITE" id="PS50969"/>
    </source>
</evidence>
<feature type="compositionally biased region" description="Polar residues" evidence="10">
    <location>
        <begin position="535"/>
        <end position="556"/>
    </location>
</feature>
<feature type="compositionally biased region" description="Low complexity" evidence="10">
    <location>
        <begin position="648"/>
        <end position="658"/>
    </location>
</feature>
<accession>A0A1D1VE07</accession>
<dbReference type="SUPFAM" id="SSF56784">
    <property type="entry name" value="HAD-like"/>
    <property type="match status" value="1"/>
</dbReference>
<reference evidence="13 14" key="1">
    <citation type="journal article" date="2016" name="Nat. Commun.">
        <title>Extremotolerant tardigrade genome and improved radiotolerance of human cultured cells by tardigrade-unique protein.</title>
        <authorList>
            <person name="Hashimoto T."/>
            <person name="Horikawa D.D."/>
            <person name="Saito Y."/>
            <person name="Kuwahara H."/>
            <person name="Kozuka-Hata H."/>
            <person name="Shin-I T."/>
            <person name="Minakuchi Y."/>
            <person name="Ohishi K."/>
            <person name="Motoyama A."/>
            <person name="Aizu T."/>
            <person name="Enomoto A."/>
            <person name="Kondo K."/>
            <person name="Tanaka S."/>
            <person name="Hara Y."/>
            <person name="Koshikawa S."/>
            <person name="Sagara H."/>
            <person name="Miura T."/>
            <person name="Yokobori S."/>
            <person name="Miyagawa K."/>
            <person name="Suzuki Y."/>
            <person name="Kubo T."/>
            <person name="Oyama M."/>
            <person name="Kohara Y."/>
            <person name="Fujiyama A."/>
            <person name="Arakawa K."/>
            <person name="Katayama T."/>
            <person name="Toyoda A."/>
            <person name="Kunieda T."/>
        </authorList>
    </citation>
    <scope>NUCLEOTIDE SEQUENCE [LARGE SCALE GENOMIC DNA]</scope>
    <source>
        <strain evidence="13 14">YOKOZUNA-1</strain>
    </source>
</reference>
<sequence>MDDDLETVSFTGSPEARVIRLKVQKNEVVRKDQVLILFDGPDVRLRAKFMGSVLDILVREGDTVQDGTPLFRMKKGCPHSIVMKDMCAHCGADLRLNGVPGARHSTITAAVPVVHNIPELIVSNEHASRLGQDDLTKLLKSRRLVLIVDLDQTIIHTTMENVSNQRTDIHHFQFRPGKRYPWYHTKLRPGLLDFLKDLKKSFELHIFTLGTRLYAHHIAKIIDPDGSLFSHRILSRDEHLEADLKSANMKAIFPVGDQMVCIIDDRDDVWNYAPNLLHVKPYHYFKNVGDINAPPRKNSVKESLKESTEKANGISPEVKSGRSADDEKAAQSTKEINGQSSEETTADSTKNKEAKSSEAVRNQYQSRFADEGEDEADDYLLYLKQALLTIHSAFYRIYDENETQGKKVLPSSPDFPDLKNIVPYVRKKVLKDCNLVFTGLFPHDVKSDEKEKAFALAKSFGANVDDDLVLSEKIEANRTTHLIASKDGTVKVTQARKAGNIFVVSPEWLTECIRRWERVDERLYPLKEGGKFIPPSTTFPKRNVPSSESVPSTSQDTAEEGQPSYLQAISDKDLQDMEDEIDEAMGGNDDDEEEFPEASDSNLDKDNVHEGCEEAEEVQVVSLKRKLDEAFGEDGSDEDEFSTHLKSDQFSISSTSSSPDEHLFSDDDDTLGQMAADLDRELE</sequence>
<feature type="domain" description="BRCT" evidence="11">
    <location>
        <begin position="425"/>
        <end position="526"/>
    </location>
</feature>
<feature type="region of interest" description="Disordered" evidence="10">
    <location>
        <begin position="583"/>
        <end position="683"/>
    </location>
</feature>
<dbReference type="PANTHER" id="PTHR23081:SF36">
    <property type="entry name" value="RNA POLYMERASE II SUBUNIT A C-TERMINAL DOMAIN PHOSPHATASE"/>
    <property type="match status" value="1"/>
</dbReference>
<comment type="subcellular location">
    <subcellularLocation>
        <location evidence="1 9">Nucleus</location>
    </subcellularLocation>
</comment>
<evidence type="ECO:0000256" key="6">
    <source>
        <dbReference type="ARBA" id="ARBA00040602"/>
    </source>
</evidence>
<evidence type="ECO:0000256" key="7">
    <source>
        <dbReference type="ARBA" id="ARBA00047761"/>
    </source>
</evidence>
<evidence type="ECO:0000256" key="3">
    <source>
        <dbReference type="ARBA" id="ARBA00022801"/>
    </source>
</evidence>
<comment type="catalytic activity">
    <reaction evidence="8 9">
        <text>O-phospho-L-threonyl-[protein] + H2O = L-threonyl-[protein] + phosphate</text>
        <dbReference type="Rhea" id="RHEA:47004"/>
        <dbReference type="Rhea" id="RHEA-COMP:11060"/>
        <dbReference type="Rhea" id="RHEA-COMP:11605"/>
        <dbReference type="ChEBI" id="CHEBI:15377"/>
        <dbReference type="ChEBI" id="CHEBI:30013"/>
        <dbReference type="ChEBI" id="CHEBI:43474"/>
        <dbReference type="ChEBI" id="CHEBI:61977"/>
        <dbReference type="EC" id="3.1.3.16"/>
    </reaction>
</comment>
<comment type="function">
    <text evidence="9">This promotes the activity of RNA polymerase II.</text>
</comment>
<dbReference type="InterPro" id="IPR011053">
    <property type="entry name" value="Single_hybrid_motif"/>
</dbReference>
<dbReference type="PROSITE" id="PS50172">
    <property type="entry name" value="BRCT"/>
    <property type="match status" value="1"/>
</dbReference>
<dbReference type="Gene3D" id="1.10.287.10">
    <property type="entry name" value="S15/NS1, RNA-binding"/>
    <property type="match status" value="1"/>
</dbReference>
<dbReference type="Gene3D" id="3.40.50.10190">
    <property type="entry name" value="BRCT domain"/>
    <property type="match status" value="1"/>
</dbReference>
<evidence type="ECO:0000256" key="9">
    <source>
        <dbReference type="RuleBase" id="RU366066"/>
    </source>
</evidence>
<evidence type="ECO:0000256" key="10">
    <source>
        <dbReference type="SAM" id="MobiDB-lite"/>
    </source>
</evidence>
<evidence type="ECO:0000313" key="13">
    <source>
        <dbReference type="EMBL" id="GAU99025.1"/>
    </source>
</evidence>
<dbReference type="Proteomes" id="UP000186922">
    <property type="component" value="Unassembled WGS sequence"/>
</dbReference>
<dbReference type="InterPro" id="IPR001357">
    <property type="entry name" value="BRCT_dom"/>
</dbReference>
<dbReference type="SUPFAM" id="SSF51230">
    <property type="entry name" value="Single hybrid motif"/>
    <property type="match status" value="1"/>
</dbReference>
<dbReference type="EC" id="3.1.3.16" evidence="2 9"/>
<dbReference type="AlphaFoldDB" id="A0A1D1VE07"/>
<dbReference type="GO" id="GO:0008420">
    <property type="term" value="F:RNA polymerase II CTD heptapeptide repeat phosphatase activity"/>
    <property type="evidence" value="ECO:0007669"/>
    <property type="project" value="UniProtKB-UniRule"/>
</dbReference>
<dbReference type="InterPro" id="IPR004274">
    <property type="entry name" value="FCP1_dom"/>
</dbReference>
<proteinExistence type="predicted"/>
<feature type="compositionally biased region" description="Basic and acidic residues" evidence="10">
    <location>
        <begin position="299"/>
        <end position="309"/>
    </location>
</feature>
<comment type="caution">
    <text evidence="13">The sequence shown here is derived from an EMBL/GenBank/DDBJ whole genome shotgun (WGS) entry which is preliminary data.</text>
</comment>
<keyword evidence="3 9" id="KW-0378">Hydrolase</keyword>
<evidence type="ECO:0000256" key="8">
    <source>
        <dbReference type="ARBA" id="ARBA00048336"/>
    </source>
</evidence>
<dbReference type="SUPFAM" id="SSF52113">
    <property type="entry name" value="BRCT domain"/>
    <property type="match status" value="1"/>
</dbReference>
<dbReference type="STRING" id="947166.A0A1D1VE07"/>
<dbReference type="CDD" id="cd07521">
    <property type="entry name" value="HAD_FCP1-like"/>
    <property type="match status" value="1"/>
</dbReference>
<feature type="region of interest" description="Disordered" evidence="10">
    <location>
        <begin position="534"/>
        <end position="565"/>
    </location>
</feature>
<dbReference type="SMART" id="SM00292">
    <property type="entry name" value="BRCT"/>
    <property type="match status" value="1"/>
</dbReference>
<dbReference type="InterPro" id="IPR011947">
    <property type="entry name" value="FCP1_euk"/>
</dbReference>
<dbReference type="NCBIfam" id="TIGR02250">
    <property type="entry name" value="FCP1_euk"/>
    <property type="match status" value="1"/>
</dbReference>
<dbReference type="InterPro" id="IPR039189">
    <property type="entry name" value="Fcp1"/>
</dbReference>
<feature type="compositionally biased region" description="Basic and acidic residues" evidence="10">
    <location>
        <begin position="602"/>
        <end position="612"/>
    </location>
</feature>
<dbReference type="InterPro" id="IPR036412">
    <property type="entry name" value="HAD-like_sf"/>
</dbReference>
<evidence type="ECO:0000256" key="5">
    <source>
        <dbReference type="ARBA" id="ARBA00023242"/>
    </source>
</evidence>
<dbReference type="SMART" id="SM00577">
    <property type="entry name" value="CPDc"/>
    <property type="match status" value="1"/>
</dbReference>
<dbReference type="CDD" id="cd17729">
    <property type="entry name" value="BRCT_CTDP1"/>
    <property type="match status" value="1"/>
</dbReference>
<dbReference type="PANTHER" id="PTHR23081">
    <property type="entry name" value="RNA POLYMERASE II CTD PHOSPHATASE"/>
    <property type="match status" value="1"/>
</dbReference>
<dbReference type="Gene3D" id="3.40.50.1000">
    <property type="entry name" value="HAD superfamily/HAD-like"/>
    <property type="match status" value="1"/>
</dbReference>
<dbReference type="Pfam" id="PF03031">
    <property type="entry name" value="NIF"/>
    <property type="match status" value="1"/>
</dbReference>
<keyword evidence="5 9" id="KW-0539">Nucleus</keyword>
<feature type="compositionally biased region" description="Basic and acidic residues" evidence="10">
    <location>
        <begin position="319"/>
        <end position="329"/>
    </location>
</feature>
<gene>
    <name evidence="13" type="primary">RvY_10085</name>
    <name evidence="13" type="synonym">RvY_10085.2</name>
    <name evidence="13" type="ORF">RvY_10085-2</name>
</gene>
<organism evidence="13 14">
    <name type="scientific">Ramazzottius varieornatus</name>
    <name type="common">Water bear</name>
    <name type="synonym">Tardigrade</name>
    <dbReference type="NCBI Taxonomy" id="947166"/>
    <lineage>
        <taxon>Eukaryota</taxon>
        <taxon>Metazoa</taxon>
        <taxon>Ecdysozoa</taxon>
        <taxon>Tardigrada</taxon>
        <taxon>Eutardigrada</taxon>
        <taxon>Parachela</taxon>
        <taxon>Hypsibioidea</taxon>
        <taxon>Ramazzottiidae</taxon>
        <taxon>Ramazzottius</taxon>
    </lineage>
</organism>
<dbReference type="GO" id="GO:0005634">
    <property type="term" value="C:nucleus"/>
    <property type="evidence" value="ECO:0007669"/>
    <property type="project" value="UniProtKB-SubCell"/>
</dbReference>
<dbReference type="PROSITE" id="PS50969">
    <property type="entry name" value="FCP1"/>
    <property type="match status" value="1"/>
</dbReference>
<feature type="domain" description="FCP1 homology" evidence="12">
    <location>
        <begin position="139"/>
        <end position="307"/>
    </location>
</feature>
<feature type="compositionally biased region" description="Polar residues" evidence="10">
    <location>
        <begin position="330"/>
        <end position="348"/>
    </location>
</feature>
<feature type="compositionally biased region" description="Basic and acidic residues" evidence="10">
    <location>
        <begin position="349"/>
        <end position="358"/>
    </location>
</feature>
<evidence type="ECO:0000256" key="2">
    <source>
        <dbReference type="ARBA" id="ARBA00013081"/>
    </source>
</evidence>
<dbReference type="InterPro" id="IPR036420">
    <property type="entry name" value="BRCT_dom_sf"/>
</dbReference>
<dbReference type="OrthoDB" id="10249888at2759"/>
<evidence type="ECO:0000313" key="14">
    <source>
        <dbReference type="Proteomes" id="UP000186922"/>
    </source>
</evidence>
<dbReference type="Pfam" id="PF00533">
    <property type="entry name" value="BRCT"/>
    <property type="match status" value="1"/>
</dbReference>
<feature type="compositionally biased region" description="Acidic residues" evidence="10">
    <location>
        <begin position="630"/>
        <end position="640"/>
    </location>
</feature>
<keyword evidence="4" id="KW-0904">Protein phosphatase</keyword>
<dbReference type="EMBL" id="BDGG01000005">
    <property type="protein sequence ID" value="GAU99025.1"/>
    <property type="molecule type" value="Genomic_DNA"/>
</dbReference>
<evidence type="ECO:0000256" key="4">
    <source>
        <dbReference type="ARBA" id="ARBA00022912"/>
    </source>
</evidence>
<comment type="catalytic activity">
    <reaction evidence="7 9">
        <text>O-phospho-L-seryl-[protein] + H2O = L-seryl-[protein] + phosphate</text>
        <dbReference type="Rhea" id="RHEA:20629"/>
        <dbReference type="Rhea" id="RHEA-COMP:9863"/>
        <dbReference type="Rhea" id="RHEA-COMP:11604"/>
        <dbReference type="ChEBI" id="CHEBI:15377"/>
        <dbReference type="ChEBI" id="CHEBI:29999"/>
        <dbReference type="ChEBI" id="CHEBI:43474"/>
        <dbReference type="ChEBI" id="CHEBI:83421"/>
        <dbReference type="EC" id="3.1.3.16"/>
    </reaction>
</comment>
<feature type="compositionally biased region" description="Acidic residues" evidence="10">
    <location>
        <begin position="583"/>
        <end position="597"/>
    </location>
</feature>
<evidence type="ECO:0000259" key="11">
    <source>
        <dbReference type="PROSITE" id="PS50172"/>
    </source>
</evidence>
<keyword evidence="14" id="KW-1185">Reference proteome</keyword>
<protein>
    <recommendedName>
        <fullName evidence="6 9">RNA polymerase II subunit A C-terminal domain phosphatase</fullName>
        <ecNumber evidence="2 9">3.1.3.16</ecNumber>
    </recommendedName>
</protein>
<feature type="region of interest" description="Disordered" evidence="10">
    <location>
        <begin position="295"/>
        <end position="361"/>
    </location>
</feature>
<dbReference type="Gene3D" id="2.40.50.100">
    <property type="match status" value="1"/>
</dbReference>
<name>A0A1D1VE07_RAMVA</name>
<evidence type="ECO:0000256" key="1">
    <source>
        <dbReference type="ARBA" id="ARBA00004123"/>
    </source>
</evidence>
<dbReference type="FunFam" id="3.40.50.10190:FF:000007">
    <property type="entry name" value="RNA polymerase II subunit A C-terminal domain phosphatase"/>
    <property type="match status" value="1"/>
</dbReference>
<dbReference type="InterPro" id="IPR023214">
    <property type="entry name" value="HAD_sf"/>
</dbReference>